<dbReference type="InterPro" id="IPR036400">
    <property type="entry name" value="Cyt_B5-like_heme/steroid_sf"/>
</dbReference>
<accession>A0A4P9ZGF5</accession>
<reference evidence="4" key="1">
    <citation type="journal article" date="2018" name="Nat. Microbiol.">
        <title>Leveraging single-cell genomics to expand the fungal tree of life.</title>
        <authorList>
            <person name="Ahrendt S.R."/>
            <person name="Quandt C.A."/>
            <person name="Ciobanu D."/>
            <person name="Clum A."/>
            <person name="Salamov A."/>
            <person name="Andreopoulos B."/>
            <person name="Cheng J.F."/>
            <person name="Woyke T."/>
            <person name="Pelin A."/>
            <person name="Henrissat B."/>
            <person name="Reynolds N.K."/>
            <person name="Benny G.L."/>
            <person name="Smith M.E."/>
            <person name="James T.Y."/>
            <person name="Grigoriev I.V."/>
        </authorList>
    </citation>
    <scope>NUCLEOTIDE SEQUENCE [LARGE SCALE GENOMIC DNA]</scope>
    <source>
        <strain evidence="4">Baker2002</strain>
    </source>
</reference>
<dbReference type="PANTHER" id="PTHR10281">
    <property type="entry name" value="MEMBRANE-ASSOCIATED PROGESTERONE RECEPTOR COMPONENT-RELATED"/>
    <property type="match status" value="1"/>
</dbReference>
<evidence type="ECO:0000313" key="4">
    <source>
        <dbReference type="Proteomes" id="UP000268321"/>
    </source>
</evidence>
<gene>
    <name evidence="3" type="ORF">METBISCDRAFT_12955</name>
</gene>
<dbReference type="InterPro" id="IPR001199">
    <property type="entry name" value="Cyt_B5-like_heme/steroid-bd"/>
</dbReference>
<comment type="similarity">
    <text evidence="1">Belongs to the cytochrome b5 family. MAPR subfamily.</text>
</comment>
<keyword evidence="4" id="KW-1185">Reference proteome</keyword>
<dbReference type="SMART" id="SM01117">
    <property type="entry name" value="Cyt-b5"/>
    <property type="match status" value="1"/>
</dbReference>
<evidence type="ECO:0000259" key="2">
    <source>
        <dbReference type="SMART" id="SM01117"/>
    </source>
</evidence>
<dbReference type="Pfam" id="PF00173">
    <property type="entry name" value="Cyt-b5"/>
    <property type="match status" value="1"/>
</dbReference>
<name>A0A4P9ZGF5_9ASCO</name>
<dbReference type="PANTHER" id="PTHR10281:SF76">
    <property type="entry name" value="CALCUTTA CUP-RELATED"/>
    <property type="match status" value="1"/>
</dbReference>
<dbReference type="SUPFAM" id="SSF55856">
    <property type="entry name" value="Cytochrome b5-like heme/steroid binding domain"/>
    <property type="match status" value="1"/>
</dbReference>
<dbReference type="GO" id="GO:0016020">
    <property type="term" value="C:membrane"/>
    <property type="evidence" value="ECO:0007669"/>
    <property type="project" value="TreeGrafter"/>
</dbReference>
<organism evidence="3 4">
    <name type="scientific">Metschnikowia bicuspidata</name>
    <dbReference type="NCBI Taxonomy" id="27322"/>
    <lineage>
        <taxon>Eukaryota</taxon>
        <taxon>Fungi</taxon>
        <taxon>Dikarya</taxon>
        <taxon>Ascomycota</taxon>
        <taxon>Saccharomycotina</taxon>
        <taxon>Pichiomycetes</taxon>
        <taxon>Metschnikowiaceae</taxon>
        <taxon>Metschnikowia</taxon>
    </lineage>
</organism>
<dbReference type="OrthoDB" id="10257697at2759"/>
<feature type="domain" description="Cytochrome b5 heme-binding" evidence="2">
    <location>
        <begin position="59"/>
        <end position="159"/>
    </location>
</feature>
<dbReference type="Gene3D" id="3.10.120.10">
    <property type="entry name" value="Cytochrome b5-like heme/steroid binding domain"/>
    <property type="match status" value="1"/>
</dbReference>
<evidence type="ECO:0000313" key="3">
    <source>
        <dbReference type="EMBL" id="RKP31988.1"/>
    </source>
</evidence>
<dbReference type="Proteomes" id="UP000268321">
    <property type="component" value="Unassembled WGS sequence"/>
</dbReference>
<dbReference type="AlphaFoldDB" id="A0A4P9ZGF5"/>
<dbReference type="InterPro" id="IPR050577">
    <property type="entry name" value="MAPR/NEUFC/NENF-like"/>
</dbReference>
<sequence length="180" mass="20601">MSVRIRFNIIDVLRVLGGLLLLNALLSWHLTFTATWGYSGKWIRPHYLKHVVFGRVRHFTLEELRQYDGSDPSRPILLAINGSVYDVTASPGIYGPQGPYHFFSGRDAARAFVTGCFQKQDEFTYDLRGLNPQEVKVDIRGWQRYFANSGKYFYVGTVEHPPLTGEPPKHCIGQKFLHRG</sequence>
<protein>
    <submittedName>
        <fullName evidence="3">Cytochrome b5</fullName>
    </submittedName>
</protein>
<dbReference type="GO" id="GO:0012505">
    <property type="term" value="C:endomembrane system"/>
    <property type="evidence" value="ECO:0007669"/>
    <property type="project" value="TreeGrafter"/>
</dbReference>
<dbReference type="EMBL" id="ML004435">
    <property type="protein sequence ID" value="RKP31988.1"/>
    <property type="molecule type" value="Genomic_DNA"/>
</dbReference>
<proteinExistence type="inferred from homology"/>
<evidence type="ECO:0000256" key="1">
    <source>
        <dbReference type="ARBA" id="ARBA00038357"/>
    </source>
</evidence>